<comment type="caution">
    <text evidence="7">The sequence shown here is derived from an EMBL/GenBank/DDBJ whole genome shotgun (WGS) entry which is preliminary data.</text>
</comment>
<evidence type="ECO:0000259" key="6">
    <source>
        <dbReference type="Pfam" id="PF00155"/>
    </source>
</evidence>
<gene>
    <name evidence="7" type="ORF">J2R62_09010</name>
</gene>
<comment type="cofactor">
    <cofactor evidence="1">
        <name>pyridoxal 5'-phosphate</name>
        <dbReference type="ChEBI" id="CHEBI:597326"/>
    </cofactor>
</comment>
<evidence type="ECO:0000256" key="3">
    <source>
        <dbReference type="ARBA" id="ARBA00022898"/>
    </source>
</evidence>
<dbReference type="CDD" id="cd00609">
    <property type="entry name" value="AAT_like"/>
    <property type="match status" value="1"/>
</dbReference>
<dbReference type="EMBL" id="JAFNAA010000008">
    <property type="protein sequence ID" value="MBO1108360.1"/>
    <property type="molecule type" value="Genomic_DNA"/>
</dbReference>
<protein>
    <recommendedName>
        <fullName evidence="2">cysteine-S-conjugate beta-lyase</fullName>
        <ecNumber evidence="2">4.4.1.13</ecNumber>
    </recommendedName>
</protein>
<evidence type="ECO:0000256" key="1">
    <source>
        <dbReference type="ARBA" id="ARBA00001933"/>
    </source>
</evidence>
<dbReference type="InterPro" id="IPR015422">
    <property type="entry name" value="PyrdxlP-dep_Trfase_small"/>
</dbReference>
<organism evidence="7 8">
    <name type="scientific">Plesiomonas shigelloides</name>
    <name type="common">Aeromonas shigelloides</name>
    <dbReference type="NCBI Taxonomy" id="703"/>
    <lineage>
        <taxon>Bacteria</taxon>
        <taxon>Pseudomonadati</taxon>
        <taxon>Pseudomonadota</taxon>
        <taxon>Gammaproteobacteria</taxon>
        <taxon>Enterobacterales</taxon>
        <taxon>Enterobacteriaceae</taxon>
        <taxon>Plesiomonas</taxon>
    </lineage>
</organism>
<evidence type="ECO:0000313" key="8">
    <source>
        <dbReference type="Proteomes" id="UP000664658"/>
    </source>
</evidence>
<accession>A0A8I1W6Y7</accession>
<dbReference type="InterPro" id="IPR027619">
    <property type="entry name" value="C-S_lyase_PatB-like"/>
</dbReference>
<name>A0A8I1W6Y7_PLESH</name>
<dbReference type="NCBIfam" id="TIGR04350">
    <property type="entry name" value="C_S_lyase_PatB"/>
    <property type="match status" value="1"/>
</dbReference>
<dbReference type="InterPro" id="IPR015424">
    <property type="entry name" value="PyrdxlP-dep_Trfase"/>
</dbReference>
<dbReference type="InterPro" id="IPR051798">
    <property type="entry name" value="Class-II_PLP-Dep_Aminotrans"/>
</dbReference>
<reference evidence="7" key="1">
    <citation type="submission" date="2021-03" db="EMBL/GenBank/DDBJ databases">
        <title>Plesiomonas shigelloides zfcc0051, isolated from zebrafish feces.</title>
        <authorList>
            <person name="Vanderhoek Z."/>
            <person name="Gaulke C."/>
        </authorList>
    </citation>
    <scope>NUCLEOTIDE SEQUENCE</scope>
    <source>
        <strain evidence="7">Zfcc0051</strain>
    </source>
</reference>
<dbReference type="PANTHER" id="PTHR43525">
    <property type="entry name" value="PROTEIN MALY"/>
    <property type="match status" value="1"/>
</dbReference>
<keyword evidence="3" id="KW-0663">Pyridoxal phosphate</keyword>
<dbReference type="InterPro" id="IPR004839">
    <property type="entry name" value="Aminotransferase_I/II_large"/>
</dbReference>
<dbReference type="RefSeq" id="WP_152114954.1">
    <property type="nucleotide sequence ID" value="NZ_JAFNAA010000008.1"/>
</dbReference>
<proteinExistence type="inferred from homology"/>
<evidence type="ECO:0000313" key="7">
    <source>
        <dbReference type="EMBL" id="MBO1108360.1"/>
    </source>
</evidence>
<dbReference type="Gene3D" id="3.90.1150.10">
    <property type="entry name" value="Aspartate Aminotransferase, domain 1"/>
    <property type="match status" value="1"/>
</dbReference>
<dbReference type="SUPFAM" id="SSF53383">
    <property type="entry name" value="PLP-dependent transferases"/>
    <property type="match status" value="1"/>
</dbReference>
<dbReference type="InterPro" id="IPR015421">
    <property type="entry name" value="PyrdxlP-dep_Trfase_major"/>
</dbReference>
<comment type="similarity">
    <text evidence="5">Belongs to the class-II pyridoxal-phosphate-dependent aminotransferase family. MalY/PatB cystathionine beta-lyase subfamily.</text>
</comment>
<dbReference type="PANTHER" id="PTHR43525:SF1">
    <property type="entry name" value="PROTEIN MALY"/>
    <property type="match status" value="1"/>
</dbReference>
<dbReference type="Gene3D" id="3.40.640.10">
    <property type="entry name" value="Type I PLP-dependent aspartate aminotransferase-like (Major domain)"/>
    <property type="match status" value="1"/>
</dbReference>
<evidence type="ECO:0000256" key="5">
    <source>
        <dbReference type="ARBA" id="ARBA00037974"/>
    </source>
</evidence>
<sequence>MYATQEHTALFNFDEEIARANSDSEKWHKYANRDILPMWVADTDFRSPPAVIDALQARVAHGVFGYGYGASPTLIDAFVARMQERYNWRIQPEWLVFLPGLVCGLNLAVRAYTHAGDRTIAPSPIYPPFAKSSAFAGIEQLAAPVTLQNGRWVLDLAAAKAQLQGNEKLLLLCNPQNPGGTIYRREELLAQAEFAREHNLIICSDEIHCDLLLDAHPHIPIASLDADTEQRSITLMAPSKTFNIAGLGASIAIIPNERLRREFVRTRAGIVPGVDILAYVAAEAAYTQGEPWLQAQLTYLRANRDLVESRIAQIPGLQMAHTEATYLAWIDCSTLPVENPHRFFEQAGVGLSPGADFGNARFVRLNFGCRRALLREALDRMASAVQGL</sequence>
<evidence type="ECO:0000256" key="4">
    <source>
        <dbReference type="ARBA" id="ARBA00023239"/>
    </source>
</evidence>
<feature type="domain" description="Aminotransferase class I/classII large" evidence="6">
    <location>
        <begin position="44"/>
        <end position="380"/>
    </location>
</feature>
<keyword evidence="4 7" id="KW-0456">Lyase</keyword>
<dbReference type="Proteomes" id="UP000664658">
    <property type="component" value="Unassembled WGS sequence"/>
</dbReference>
<dbReference type="GO" id="GO:0047804">
    <property type="term" value="F:cysteine-S-conjugate beta-lyase activity"/>
    <property type="evidence" value="ECO:0007669"/>
    <property type="project" value="UniProtKB-EC"/>
</dbReference>
<dbReference type="GO" id="GO:0030170">
    <property type="term" value="F:pyridoxal phosphate binding"/>
    <property type="evidence" value="ECO:0007669"/>
    <property type="project" value="InterPro"/>
</dbReference>
<dbReference type="Pfam" id="PF00155">
    <property type="entry name" value="Aminotran_1_2"/>
    <property type="match status" value="1"/>
</dbReference>
<dbReference type="AlphaFoldDB" id="A0A8I1W6Y7"/>
<evidence type="ECO:0000256" key="2">
    <source>
        <dbReference type="ARBA" id="ARBA00012224"/>
    </source>
</evidence>
<dbReference type="EC" id="4.4.1.13" evidence="2"/>